<protein>
    <submittedName>
        <fullName evidence="1">Uncharacterized protein</fullName>
    </submittedName>
</protein>
<comment type="caution">
    <text evidence="1">The sequence shown here is derived from an EMBL/GenBank/DDBJ whole genome shotgun (WGS) entry which is preliminary data.</text>
</comment>
<accession>A0AAD4ECI6</accession>
<evidence type="ECO:0000313" key="1">
    <source>
        <dbReference type="EMBL" id="KAG1903760.1"/>
    </source>
</evidence>
<gene>
    <name evidence="1" type="ORF">F5891DRAFT_1015089</name>
</gene>
<reference evidence="1" key="1">
    <citation type="journal article" date="2020" name="New Phytol.">
        <title>Comparative genomics reveals dynamic genome evolution in host specialist ectomycorrhizal fungi.</title>
        <authorList>
            <person name="Lofgren L.A."/>
            <person name="Nguyen N.H."/>
            <person name="Vilgalys R."/>
            <person name="Ruytinx J."/>
            <person name="Liao H.L."/>
            <person name="Branco S."/>
            <person name="Kuo A."/>
            <person name="LaButti K."/>
            <person name="Lipzen A."/>
            <person name="Andreopoulos W."/>
            <person name="Pangilinan J."/>
            <person name="Riley R."/>
            <person name="Hundley H."/>
            <person name="Na H."/>
            <person name="Barry K."/>
            <person name="Grigoriev I.V."/>
            <person name="Stajich J.E."/>
            <person name="Kennedy P.G."/>
        </authorList>
    </citation>
    <scope>NUCLEOTIDE SEQUENCE</scope>
    <source>
        <strain evidence="1">FC203</strain>
    </source>
</reference>
<keyword evidence="2" id="KW-1185">Reference proteome</keyword>
<evidence type="ECO:0000313" key="2">
    <source>
        <dbReference type="Proteomes" id="UP001195769"/>
    </source>
</evidence>
<sequence>MQLTMISDTLALIIHKVERNQCRLGHPAWAALFNLRIHAVRPLKVEYNSSCASGTFLSNRTLINIGGNPMVGRYTFTAGFGDLDGLQAVCFFESYPTSS</sequence>
<dbReference type="RefSeq" id="XP_041229335.1">
    <property type="nucleotide sequence ID" value="XM_041360855.1"/>
</dbReference>
<dbReference type="EMBL" id="JABBWK010000011">
    <property type="protein sequence ID" value="KAG1903760.1"/>
    <property type="molecule type" value="Genomic_DNA"/>
</dbReference>
<proteinExistence type="predicted"/>
<dbReference type="GeneID" id="64655153"/>
<name>A0AAD4ECI6_9AGAM</name>
<dbReference type="AlphaFoldDB" id="A0AAD4ECI6"/>
<organism evidence="1 2">
    <name type="scientific">Suillus fuscotomentosus</name>
    <dbReference type="NCBI Taxonomy" id="1912939"/>
    <lineage>
        <taxon>Eukaryota</taxon>
        <taxon>Fungi</taxon>
        <taxon>Dikarya</taxon>
        <taxon>Basidiomycota</taxon>
        <taxon>Agaricomycotina</taxon>
        <taxon>Agaricomycetes</taxon>
        <taxon>Agaricomycetidae</taxon>
        <taxon>Boletales</taxon>
        <taxon>Suillineae</taxon>
        <taxon>Suillaceae</taxon>
        <taxon>Suillus</taxon>
    </lineage>
</organism>
<dbReference type="Proteomes" id="UP001195769">
    <property type="component" value="Unassembled WGS sequence"/>
</dbReference>